<evidence type="ECO:0000256" key="10">
    <source>
        <dbReference type="PIRSR" id="PIRSR606262-1"/>
    </source>
</evidence>
<evidence type="ECO:0000256" key="9">
    <source>
        <dbReference type="ARBA" id="ARBA00049558"/>
    </source>
</evidence>
<evidence type="ECO:0000256" key="5">
    <source>
        <dbReference type="ARBA" id="ARBA00022723"/>
    </source>
</evidence>
<comment type="caution">
    <text evidence="15">The sequence shown here is derived from an EMBL/GenBank/DDBJ whole genome shotgun (WGS) entry which is preliminary data.</text>
</comment>
<dbReference type="AlphaFoldDB" id="A0AAN6D149"/>
<evidence type="ECO:0000313" key="18">
    <source>
        <dbReference type="Proteomes" id="UP000738402"/>
    </source>
</evidence>
<dbReference type="GO" id="GO:0055086">
    <property type="term" value="P:nucleobase-containing small molecule metabolic process"/>
    <property type="evidence" value="ECO:0007669"/>
    <property type="project" value="UniProtKB-ARBA"/>
</dbReference>
<keyword evidence="5 12" id="KW-0479">Metal-binding</keyword>
<organism evidence="15 18">
    <name type="scientific">Ogataea haglerorum</name>
    <dbReference type="NCBI Taxonomy" id="1937702"/>
    <lineage>
        <taxon>Eukaryota</taxon>
        <taxon>Fungi</taxon>
        <taxon>Dikarya</taxon>
        <taxon>Ascomycota</taxon>
        <taxon>Saccharomycotina</taxon>
        <taxon>Pichiomycetes</taxon>
        <taxon>Pichiales</taxon>
        <taxon>Pichiaceae</taxon>
        <taxon>Ogataea</taxon>
    </lineage>
</organism>
<dbReference type="NCBIfam" id="TIGR01354">
    <property type="entry name" value="cyt_deam_tetra"/>
    <property type="match status" value="1"/>
</dbReference>
<dbReference type="Gene3D" id="3.40.140.10">
    <property type="entry name" value="Cytidine Deaminase, domain 2"/>
    <property type="match status" value="1"/>
</dbReference>
<dbReference type="Pfam" id="PF00383">
    <property type="entry name" value="dCMP_cyt_deam_1"/>
    <property type="match status" value="1"/>
</dbReference>
<proteinExistence type="inferred from homology"/>
<dbReference type="GO" id="GO:0072527">
    <property type="term" value="P:pyrimidine-containing compound metabolic process"/>
    <property type="evidence" value="ECO:0007669"/>
    <property type="project" value="UniProtKB-ARBA"/>
</dbReference>
<evidence type="ECO:0000313" key="16">
    <source>
        <dbReference type="EMBL" id="KAG7761776.1"/>
    </source>
</evidence>
<evidence type="ECO:0000259" key="14">
    <source>
        <dbReference type="PROSITE" id="PS51747"/>
    </source>
</evidence>
<evidence type="ECO:0000256" key="8">
    <source>
        <dbReference type="ARBA" id="ARBA00032005"/>
    </source>
</evidence>
<dbReference type="Proteomes" id="UP000738402">
    <property type="component" value="Unassembled WGS sequence"/>
</dbReference>
<comment type="cofactor">
    <cofactor evidence="1 12 13">
        <name>Zn(2+)</name>
        <dbReference type="ChEBI" id="CHEBI:29105"/>
    </cofactor>
</comment>
<feature type="binding site" evidence="12">
    <location>
        <position position="56"/>
    </location>
    <ligand>
        <name>Zn(2+)</name>
        <dbReference type="ChEBI" id="CHEBI:29105"/>
        <note>catalytic</note>
    </ligand>
</feature>
<accession>A0AAN6D149</accession>
<comment type="catalytic activity">
    <reaction evidence="9 13">
        <text>cytidine + H2O + H(+) = uridine + NH4(+)</text>
        <dbReference type="Rhea" id="RHEA:16069"/>
        <dbReference type="ChEBI" id="CHEBI:15377"/>
        <dbReference type="ChEBI" id="CHEBI:15378"/>
        <dbReference type="ChEBI" id="CHEBI:16704"/>
        <dbReference type="ChEBI" id="CHEBI:17562"/>
        <dbReference type="ChEBI" id="CHEBI:28938"/>
        <dbReference type="EC" id="3.5.4.5"/>
    </reaction>
</comment>
<dbReference type="GO" id="GO:0008270">
    <property type="term" value="F:zinc ion binding"/>
    <property type="evidence" value="ECO:0007669"/>
    <property type="project" value="UniProtKB-UniRule"/>
</dbReference>
<reference evidence="15 17" key="1">
    <citation type="journal article" date="2021" name="G3 (Bethesda)">
        <title>Genomic diversity, chromosomal rearrangements, and interspecies hybridization in the ogataea polymorpha species complex.</title>
        <authorList>
            <person name="Hanson S.J."/>
            <person name="Cinneide E.O."/>
            <person name="Salzberg L.I."/>
            <person name="Wolfe K.H."/>
            <person name="McGowan J."/>
            <person name="Fitzpatrick D.A."/>
            <person name="Matlin K."/>
        </authorList>
    </citation>
    <scope>NUCLEOTIDE SEQUENCE</scope>
    <source>
        <strain evidence="16">81-436-3</strain>
        <strain evidence="15">83-405-1</strain>
    </source>
</reference>
<name>A0AAN6D149_9ASCO</name>
<keyword evidence="17" id="KW-1185">Reference proteome</keyword>
<evidence type="ECO:0000256" key="12">
    <source>
        <dbReference type="PIRSR" id="PIRSR606262-3"/>
    </source>
</evidence>
<dbReference type="Proteomes" id="UP000697297">
    <property type="component" value="Unassembled WGS sequence"/>
</dbReference>
<evidence type="ECO:0000256" key="2">
    <source>
        <dbReference type="ARBA" id="ARBA00003949"/>
    </source>
</evidence>
<evidence type="ECO:0000256" key="6">
    <source>
        <dbReference type="ARBA" id="ARBA00022801"/>
    </source>
</evidence>
<dbReference type="EMBL" id="JAHLUN010000020">
    <property type="protein sequence ID" value="KAG7761776.1"/>
    <property type="molecule type" value="Genomic_DNA"/>
</dbReference>
<gene>
    <name evidence="15" type="ORF">KL933_005170</name>
    <name evidence="16" type="ORF">KL946_005182</name>
</gene>
<dbReference type="PROSITE" id="PS51747">
    <property type="entry name" value="CYT_DCMP_DEAMINASES_2"/>
    <property type="match status" value="1"/>
</dbReference>
<feature type="binding site" evidence="12">
    <location>
        <position position="89"/>
    </location>
    <ligand>
        <name>Zn(2+)</name>
        <dbReference type="ChEBI" id="CHEBI:29105"/>
        <note>catalytic</note>
    </ligand>
</feature>
<dbReference type="PANTHER" id="PTHR11644:SF2">
    <property type="entry name" value="CYTIDINE DEAMINASE"/>
    <property type="match status" value="1"/>
</dbReference>
<dbReference type="CDD" id="cd01283">
    <property type="entry name" value="cytidine_deaminase"/>
    <property type="match status" value="1"/>
</dbReference>
<evidence type="ECO:0000256" key="3">
    <source>
        <dbReference type="ARBA" id="ARBA00006576"/>
    </source>
</evidence>
<evidence type="ECO:0000256" key="1">
    <source>
        <dbReference type="ARBA" id="ARBA00001947"/>
    </source>
</evidence>
<dbReference type="NCBIfam" id="NF004064">
    <property type="entry name" value="PRK05578.1"/>
    <property type="match status" value="1"/>
</dbReference>
<comment type="function">
    <text evidence="2 13">This enzyme scavenges exogenous and endogenous cytidine and 2'-deoxycytidine for UMP synthesis.</text>
</comment>
<sequence length="136" mass="14670">MVSESQLQTLKERALANRAKAYCPYSNFHVGCCLLANGEFFDGANVENASYGGAICAERTAAVAAVTQGRTRFEAVAISGDLDACISPCGICRQFLREFSALDVPIYMYNKDGSKVEKLTMNEILPQSFGPADLGK</sequence>
<dbReference type="InterPro" id="IPR050202">
    <property type="entry name" value="Cyt/Deoxycyt_deaminase"/>
</dbReference>
<keyword evidence="7 12" id="KW-0862">Zinc</keyword>
<evidence type="ECO:0000256" key="13">
    <source>
        <dbReference type="RuleBase" id="RU364006"/>
    </source>
</evidence>
<evidence type="ECO:0000256" key="4">
    <source>
        <dbReference type="ARBA" id="ARBA00012783"/>
    </source>
</evidence>
<evidence type="ECO:0000313" key="17">
    <source>
        <dbReference type="Proteomes" id="UP000697297"/>
    </source>
</evidence>
<dbReference type="InterPro" id="IPR016193">
    <property type="entry name" value="Cytidine_deaminase-like"/>
</dbReference>
<feature type="domain" description="CMP/dCMP-type deaminase" evidence="14">
    <location>
        <begin position="5"/>
        <end position="132"/>
    </location>
</feature>
<dbReference type="FunFam" id="3.40.140.10:FF:000008">
    <property type="entry name" value="Cytidine deaminase"/>
    <property type="match status" value="1"/>
</dbReference>
<dbReference type="EMBL" id="JAHLUH010000020">
    <property type="protein sequence ID" value="KAG7724027.1"/>
    <property type="molecule type" value="Genomic_DNA"/>
</dbReference>
<evidence type="ECO:0000256" key="11">
    <source>
        <dbReference type="PIRSR" id="PIRSR606262-2"/>
    </source>
</evidence>
<dbReference type="InterPro" id="IPR002125">
    <property type="entry name" value="CMP_dCMP_dom"/>
</dbReference>
<feature type="active site" description="Proton donor" evidence="10">
    <location>
        <position position="58"/>
    </location>
</feature>
<comment type="similarity">
    <text evidence="3 13">Belongs to the cytidine and deoxycytidylate deaminase family.</text>
</comment>
<keyword evidence="6 13" id="KW-0378">Hydrolase</keyword>
<evidence type="ECO:0000256" key="7">
    <source>
        <dbReference type="ARBA" id="ARBA00022833"/>
    </source>
</evidence>
<dbReference type="InterPro" id="IPR006262">
    <property type="entry name" value="Cyt_deam_tetra"/>
</dbReference>
<dbReference type="EC" id="3.5.4.5" evidence="4 13"/>
<dbReference type="SUPFAM" id="SSF53927">
    <property type="entry name" value="Cytidine deaminase-like"/>
    <property type="match status" value="1"/>
</dbReference>
<dbReference type="GO" id="GO:0005829">
    <property type="term" value="C:cytosol"/>
    <property type="evidence" value="ECO:0007669"/>
    <property type="project" value="TreeGrafter"/>
</dbReference>
<dbReference type="GO" id="GO:0004126">
    <property type="term" value="F:cytidine deaminase activity"/>
    <property type="evidence" value="ECO:0007669"/>
    <property type="project" value="UniProtKB-UniRule"/>
</dbReference>
<protein>
    <recommendedName>
        <fullName evidence="4 13">Cytidine deaminase</fullName>
        <ecNumber evidence="4 13">3.5.4.5</ecNumber>
    </recommendedName>
    <alternativeName>
        <fullName evidence="8 13">Cytidine aminohydrolase</fullName>
    </alternativeName>
</protein>
<comment type="catalytic activity">
    <reaction evidence="13">
        <text>2'-deoxycytidine + H2O + H(+) = 2'-deoxyuridine + NH4(+)</text>
        <dbReference type="Rhea" id="RHEA:13433"/>
        <dbReference type="ChEBI" id="CHEBI:15377"/>
        <dbReference type="ChEBI" id="CHEBI:15378"/>
        <dbReference type="ChEBI" id="CHEBI:15698"/>
        <dbReference type="ChEBI" id="CHEBI:16450"/>
        <dbReference type="ChEBI" id="CHEBI:28938"/>
        <dbReference type="EC" id="3.5.4.5"/>
    </reaction>
</comment>
<feature type="binding site" evidence="12">
    <location>
        <position position="92"/>
    </location>
    <ligand>
        <name>Zn(2+)</name>
        <dbReference type="ChEBI" id="CHEBI:29105"/>
        <note>catalytic</note>
    </ligand>
</feature>
<evidence type="ECO:0000313" key="15">
    <source>
        <dbReference type="EMBL" id="KAG7724027.1"/>
    </source>
</evidence>
<dbReference type="PANTHER" id="PTHR11644">
    <property type="entry name" value="CYTIDINE DEAMINASE"/>
    <property type="match status" value="1"/>
</dbReference>
<feature type="binding site" evidence="11">
    <location>
        <begin position="45"/>
        <end position="51"/>
    </location>
    <ligand>
        <name>substrate</name>
    </ligand>
</feature>